<dbReference type="NCBIfam" id="TIGR00632">
    <property type="entry name" value="vsr"/>
    <property type="match status" value="1"/>
</dbReference>
<dbReference type="GO" id="GO:0004519">
    <property type="term" value="F:endonuclease activity"/>
    <property type="evidence" value="ECO:0007669"/>
    <property type="project" value="UniProtKB-KW"/>
</dbReference>
<comment type="similarity">
    <text evidence="6">Belongs to the vsr family.</text>
</comment>
<dbReference type="SUPFAM" id="SSF52980">
    <property type="entry name" value="Restriction endonuclease-like"/>
    <property type="match status" value="1"/>
</dbReference>
<dbReference type="EMBL" id="PDOB01000027">
    <property type="protein sequence ID" value="PIL38850.1"/>
    <property type="molecule type" value="Genomic_DNA"/>
</dbReference>
<dbReference type="PIRSF" id="PIRSF018267">
    <property type="entry name" value="VSR_endonuc"/>
    <property type="match status" value="1"/>
</dbReference>
<dbReference type="InterPro" id="IPR004603">
    <property type="entry name" value="DNA_mismatch_endonuc_vsr"/>
</dbReference>
<dbReference type="GO" id="GO:0006298">
    <property type="term" value="P:mismatch repair"/>
    <property type="evidence" value="ECO:0007669"/>
    <property type="project" value="UniProtKB-UniRule"/>
</dbReference>
<name>A0A2G8SYH5_9BURK</name>
<dbReference type="Pfam" id="PF03852">
    <property type="entry name" value="Vsr"/>
    <property type="match status" value="1"/>
</dbReference>
<keyword evidence="1 6" id="KW-0540">Nuclease</keyword>
<evidence type="ECO:0000256" key="4">
    <source>
        <dbReference type="ARBA" id="ARBA00022801"/>
    </source>
</evidence>
<dbReference type="Gene3D" id="3.40.960.10">
    <property type="entry name" value="VSR Endonuclease"/>
    <property type="match status" value="1"/>
</dbReference>
<dbReference type="CDD" id="cd00221">
    <property type="entry name" value="Vsr"/>
    <property type="match status" value="1"/>
</dbReference>
<keyword evidence="8" id="KW-1185">Reference proteome</keyword>
<evidence type="ECO:0000256" key="5">
    <source>
        <dbReference type="ARBA" id="ARBA00023204"/>
    </source>
</evidence>
<dbReference type="InterPro" id="IPR011335">
    <property type="entry name" value="Restrct_endonuc-II-like"/>
</dbReference>
<proteinExistence type="inferred from homology"/>
<protein>
    <recommendedName>
        <fullName evidence="6">Very short patch repair endonuclease</fullName>
        <ecNumber evidence="6">3.1.-.-</ecNumber>
    </recommendedName>
</protein>
<dbReference type="EC" id="3.1.-.-" evidence="6"/>
<evidence type="ECO:0000256" key="1">
    <source>
        <dbReference type="ARBA" id="ARBA00022722"/>
    </source>
</evidence>
<keyword evidence="3 6" id="KW-0227">DNA damage</keyword>
<comment type="caution">
    <text evidence="7">The sequence shown here is derived from an EMBL/GenBank/DDBJ whole genome shotgun (WGS) entry which is preliminary data.</text>
</comment>
<evidence type="ECO:0000313" key="7">
    <source>
        <dbReference type="EMBL" id="PIL38850.1"/>
    </source>
</evidence>
<accession>A0A2G8SYH5</accession>
<reference evidence="7 8" key="1">
    <citation type="submission" date="2017-10" db="EMBL/GenBank/DDBJ databases">
        <title>Massilia psychrophilum sp. nov., a novel purple-pigmented bacterium isolated from Tianshan glacier, Xinjiang Municipality, China.</title>
        <authorList>
            <person name="Wang H."/>
        </authorList>
    </citation>
    <scope>NUCLEOTIDE SEQUENCE [LARGE SCALE GENOMIC DNA]</scope>
    <source>
        <strain evidence="7 8">JCM 30813</strain>
    </source>
</reference>
<evidence type="ECO:0000256" key="2">
    <source>
        <dbReference type="ARBA" id="ARBA00022759"/>
    </source>
</evidence>
<keyword evidence="4 6" id="KW-0378">Hydrolase</keyword>
<dbReference type="OrthoDB" id="9801520at2"/>
<keyword evidence="2 6" id="KW-0255">Endonuclease</keyword>
<dbReference type="GO" id="GO:0016787">
    <property type="term" value="F:hydrolase activity"/>
    <property type="evidence" value="ECO:0007669"/>
    <property type="project" value="UniProtKB-KW"/>
</dbReference>
<sequence length="153" mass="18156">MTDVHNPERRSKNMRAIRSKNTVPELLIRKLLFSLGFRFRLHVKSLPGTPDIVLPKYRTAIFVHGCFWHGHDCHLFTLPQTRRDFWQAKIDANRQRDLRSEDMLISAGWHVLSVWECALKGRLKQEPDELAHQLTSLIRHNYPDVFRAEIRHR</sequence>
<comment type="function">
    <text evidence="6">May nick specific sequences that contain T:G mispairs resulting from m5C-deamination.</text>
</comment>
<dbReference type="AlphaFoldDB" id="A0A2G8SYH5"/>
<gene>
    <name evidence="7" type="ORF">CR103_15550</name>
</gene>
<evidence type="ECO:0000256" key="3">
    <source>
        <dbReference type="ARBA" id="ARBA00022763"/>
    </source>
</evidence>
<keyword evidence="5 6" id="KW-0234">DNA repair</keyword>
<evidence type="ECO:0000313" key="8">
    <source>
        <dbReference type="Proteomes" id="UP000228593"/>
    </source>
</evidence>
<evidence type="ECO:0000256" key="6">
    <source>
        <dbReference type="PIRNR" id="PIRNR018267"/>
    </source>
</evidence>
<organism evidence="7 8">
    <name type="scientific">Massilia psychrophila</name>
    <dbReference type="NCBI Taxonomy" id="1603353"/>
    <lineage>
        <taxon>Bacteria</taxon>
        <taxon>Pseudomonadati</taxon>
        <taxon>Pseudomonadota</taxon>
        <taxon>Betaproteobacteria</taxon>
        <taxon>Burkholderiales</taxon>
        <taxon>Oxalobacteraceae</taxon>
        <taxon>Telluria group</taxon>
        <taxon>Massilia</taxon>
    </lineage>
</organism>
<dbReference type="Proteomes" id="UP000228593">
    <property type="component" value="Unassembled WGS sequence"/>
</dbReference>